<name>A0A1I8ER09_WUCBA</name>
<accession>A0A1I8ER09</accession>
<feature type="transmembrane region" description="Helical" evidence="1">
    <location>
        <begin position="252"/>
        <end position="271"/>
    </location>
</feature>
<keyword evidence="1" id="KW-0472">Membrane</keyword>
<dbReference type="AlphaFoldDB" id="A0A1I8ER09"/>
<keyword evidence="1" id="KW-0812">Transmembrane</keyword>
<organism evidence="2">
    <name type="scientific">Wuchereria bancrofti</name>
    <dbReference type="NCBI Taxonomy" id="6293"/>
    <lineage>
        <taxon>Eukaryota</taxon>
        <taxon>Metazoa</taxon>
        <taxon>Ecdysozoa</taxon>
        <taxon>Nematoda</taxon>
        <taxon>Chromadorea</taxon>
        <taxon>Rhabditida</taxon>
        <taxon>Spirurina</taxon>
        <taxon>Spiruromorpha</taxon>
        <taxon>Filarioidea</taxon>
        <taxon>Onchocercidae</taxon>
        <taxon>Wuchereria</taxon>
    </lineage>
</organism>
<sequence>MKNMQMTEIWQTLSNDETIILLQNKTGKYNMFNTKNGILMPILDNEDYANLTPVASFFGMDNAEELTELAQDDYKFYICEYLRDSKHRFLLQECYETALIKLEKFSYIKFCANPIYQAVIQLNNVYTNVKWQLQVTYTSTNEIIDNNIYIVDSVDLITNQQITMICSPFIIDIYFISNNILVHYAIDLPKIDGETLIVNSSCNRSDSMFIVVLDEALERKPIFIVGRQHHISFFLVSILIKLLFFLQNYYFFYFLFFIDFFCIPLININYLQFH</sequence>
<proteinExistence type="predicted"/>
<dbReference type="WBParaSite" id="maker-PairedContig_4244-snap-gene-0.1-mRNA-1">
    <property type="protein sequence ID" value="maker-PairedContig_4244-snap-gene-0.1-mRNA-1"/>
    <property type="gene ID" value="maker-PairedContig_4244-snap-gene-0.1"/>
</dbReference>
<reference evidence="2" key="1">
    <citation type="submission" date="2016-11" db="UniProtKB">
        <authorList>
            <consortium name="WormBaseParasite"/>
        </authorList>
    </citation>
    <scope>IDENTIFICATION</scope>
    <source>
        <strain evidence="2">pt0022</strain>
    </source>
</reference>
<keyword evidence="1" id="KW-1133">Transmembrane helix</keyword>
<evidence type="ECO:0000256" key="1">
    <source>
        <dbReference type="SAM" id="Phobius"/>
    </source>
</evidence>
<evidence type="ECO:0000313" key="2">
    <source>
        <dbReference type="WBParaSite" id="maker-PairedContig_4244-snap-gene-0.1-mRNA-1"/>
    </source>
</evidence>
<protein>
    <submittedName>
        <fullName evidence="2">Uncharacterized protein</fullName>
    </submittedName>
</protein>